<accession>A0AA39F160</accession>
<proteinExistence type="inferred from homology"/>
<dbReference type="PANTHER" id="PTHR21143">
    <property type="entry name" value="INVERTEBRATE GUSTATORY RECEPTOR"/>
    <property type="match status" value="1"/>
</dbReference>
<keyword evidence="6 8" id="KW-0675">Receptor</keyword>
<evidence type="ECO:0000256" key="8">
    <source>
        <dbReference type="RuleBase" id="RU363108"/>
    </source>
</evidence>
<feature type="transmembrane region" description="Helical" evidence="8">
    <location>
        <begin position="95"/>
        <end position="119"/>
    </location>
</feature>
<sequence length="296" mass="34091">MEYLNKSEITSMIIYLKAVIGTSVLIILWINIWNKKYNAINCGNKFMNITNAISKLRHLHLNNSIKYRIAGVTFINISIWIILITCDGITFPNFLGFSAIALALPNFTCSWFLLQYAFVLMLTKKQFNNLNCSIRKLSTKKLMLNYFCGSISSQIPSSNHLFQDLFTIRKNYKLITYYAVQPLFQSKISSSFVVTLDSVSYLAMELFPIIIMATSVTQLMNEMNSTTDAIYELMNESIRDQDFKSQLEEFSFELLHRTIKFDACNILPLDRTLLHSIASMTTTYLIILIQYSLGRK</sequence>
<dbReference type="GO" id="GO:0007635">
    <property type="term" value="P:chemosensory behavior"/>
    <property type="evidence" value="ECO:0007669"/>
    <property type="project" value="TreeGrafter"/>
</dbReference>
<evidence type="ECO:0000256" key="6">
    <source>
        <dbReference type="ARBA" id="ARBA00023170"/>
    </source>
</evidence>
<dbReference type="GO" id="GO:0008049">
    <property type="term" value="P:male courtship behavior"/>
    <property type="evidence" value="ECO:0007669"/>
    <property type="project" value="TreeGrafter"/>
</dbReference>
<reference evidence="9" key="1">
    <citation type="journal article" date="2023" name="bioRxiv">
        <title>Scaffold-level genome assemblies of two parasitoid biocontrol wasps reveal the parthenogenesis mechanism and an associated novel virus.</title>
        <authorList>
            <person name="Inwood S."/>
            <person name="Skelly J."/>
            <person name="Guhlin J."/>
            <person name="Harrop T."/>
            <person name="Goldson S."/>
            <person name="Dearden P."/>
        </authorList>
    </citation>
    <scope>NUCLEOTIDE SEQUENCE</scope>
    <source>
        <strain evidence="9">Lincoln</strain>
        <tissue evidence="9">Whole body</tissue>
    </source>
</reference>
<feature type="transmembrane region" description="Helical" evidence="8">
    <location>
        <begin position="65"/>
        <end position="83"/>
    </location>
</feature>
<dbReference type="PANTHER" id="PTHR21143:SF133">
    <property type="entry name" value="GUSTATORY AND PHEROMONE RECEPTOR 32A-RELATED"/>
    <property type="match status" value="1"/>
</dbReference>
<comment type="caution">
    <text evidence="9">The sequence shown here is derived from an EMBL/GenBank/DDBJ whole genome shotgun (WGS) entry which is preliminary data.</text>
</comment>
<comment type="subcellular location">
    <subcellularLocation>
        <location evidence="1 8">Cell membrane</location>
        <topology evidence="1 8">Multi-pass membrane protein</topology>
    </subcellularLocation>
</comment>
<dbReference type="EMBL" id="JAQQBR010001835">
    <property type="protein sequence ID" value="KAK0161025.1"/>
    <property type="molecule type" value="Genomic_DNA"/>
</dbReference>
<feature type="transmembrane region" description="Helical" evidence="8">
    <location>
        <begin position="273"/>
        <end position="293"/>
    </location>
</feature>
<keyword evidence="3 8" id="KW-0812">Transmembrane</keyword>
<evidence type="ECO:0000313" key="9">
    <source>
        <dbReference type="EMBL" id="KAK0161025.1"/>
    </source>
</evidence>
<dbReference type="InterPro" id="IPR013604">
    <property type="entry name" value="7TM_chemorcpt"/>
</dbReference>
<evidence type="ECO:0000256" key="5">
    <source>
        <dbReference type="ARBA" id="ARBA00023136"/>
    </source>
</evidence>
<keyword evidence="4 8" id="KW-1133">Transmembrane helix</keyword>
<keyword evidence="10" id="KW-1185">Reference proteome</keyword>
<dbReference type="GO" id="GO:0043025">
    <property type="term" value="C:neuronal cell body"/>
    <property type="evidence" value="ECO:0007669"/>
    <property type="project" value="TreeGrafter"/>
</dbReference>
<evidence type="ECO:0000256" key="7">
    <source>
        <dbReference type="ARBA" id="ARBA00023224"/>
    </source>
</evidence>
<protein>
    <recommendedName>
        <fullName evidence="8">Gustatory receptor</fullName>
    </recommendedName>
</protein>
<feature type="transmembrane region" description="Helical" evidence="8">
    <location>
        <begin position="12"/>
        <end position="30"/>
    </location>
</feature>
<name>A0AA39F160_MICHY</name>
<evidence type="ECO:0000256" key="2">
    <source>
        <dbReference type="ARBA" id="ARBA00022475"/>
    </source>
</evidence>
<dbReference type="GO" id="GO:0007165">
    <property type="term" value="P:signal transduction"/>
    <property type="evidence" value="ECO:0007669"/>
    <property type="project" value="UniProtKB-KW"/>
</dbReference>
<comment type="caution">
    <text evidence="8">Lacks conserved residue(s) required for the propagation of feature annotation.</text>
</comment>
<reference evidence="9" key="2">
    <citation type="submission" date="2023-03" db="EMBL/GenBank/DDBJ databases">
        <authorList>
            <person name="Inwood S.N."/>
            <person name="Skelly J.G."/>
            <person name="Guhlin J."/>
            <person name="Harrop T.W.R."/>
            <person name="Goldson S.G."/>
            <person name="Dearden P.K."/>
        </authorList>
    </citation>
    <scope>NUCLEOTIDE SEQUENCE</scope>
    <source>
        <strain evidence="9">Lincoln</strain>
        <tissue evidence="9">Whole body</tissue>
    </source>
</reference>
<comment type="function">
    <text evidence="8">Gustatory receptor which mediates acceptance or avoidance behavior, depending on its substrates.</text>
</comment>
<organism evidence="9 10">
    <name type="scientific">Microctonus hyperodae</name>
    <name type="common">Parasitoid wasp</name>
    <dbReference type="NCBI Taxonomy" id="165561"/>
    <lineage>
        <taxon>Eukaryota</taxon>
        <taxon>Metazoa</taxon>
        <taxon>Ecdysozoa</taxon>
        <taxon>Arthropoda</taxon>
        <taxon>Hexapoda</taxon>
        <taxon>Insecta</taxon>
        <taxon>Pterygota</taxon>
        <taxon>Neoptera</taxon>
        <taxon>Endopterygota</taxon>
        <taxon>Hymenoptera</taxon>
        <taxon>Apocrita</taxon>
        <taxon>Ichneumonoidea</taxon>
        <taxon>Braconidae</taxon>
        <taxon>Euphorinae</taxon>
        <taxon>Microctonus</taxon>
    </lineage>
</organism>
<keyword evidence="7 8" id="KW-0807">Transducer</keyword>
<dbReference type="GO" id="GO:0030424">
    <property type="term" value="C:axon"/>
    <property type="evidence" value="ECO:0007669"/>
    <property type="project" value="TreeGrafter"/>
</dbReference>
<dbReference type="Pfam" id="PF08395">
    <property type="entry name" value="7tm_7"/>
    <property type="match status" value="1"/>
</dbReference>
<gene>
    <name evidence="9" type="ORF">PV327_009544</name>
</gene>
<dbReference type="AlphaFoldDB" id="A0AA39F160"/>
<dbReference type="Proteomes" id="UP001168972">
    <property type="component" value="Unassembled WGS sequence"/>
</dbReference>
<dbReference type="GO" id="GO:0030425">
    <property type="term" value="C:dendrite"/>
    <property type="evidence" value="ECO:0007669"/>
    <property type="project" value="TreeGrafter"/>
</dbReference>
<comment type="similarity">
    <text evidence="8">Belongs to the insect chemoreceptor superfamily. Gustatory receptor (GR) family.</text>
</comment>
<evidence type="ECO:0000256" key="4">
    <source>
        <dbReference type="ARBA" id="ARBA00022989"/>
    </source>
</evidence>
<evidence type="ECO:0000313" key="10">
    <source>
        <dbReference type="Proteomes" id="UP001168972"/>
    </source>
</evidence>
<keyword evidence="5 8" id="KW-0472">Membrane</keyword>
<evidence type="ECO:0000256" key="3">
    <source>
        <dbReference type="ARBA" id="ARBA00022692"/>
    </source>
</evidence>
<evidence type="ECO:0000256" key="1">
    <source>
        <dbReference type="ARBA" id="ARBA00004651"/>
    </source>
</evidence>
<feature type="transmembrane region" description="Helical" evidence="8">
    <location>
        <begin position="192"/>
        <end position="213"/>
    </location>
</feature>
<dbReference type="GO" id="GO:0050909">
    <property type="term" value="P:sensory perception of taste"/>
    <property type="evidence" value="ECO:0007669"/>
    <property type="project" value="InterPro"/>
</dbReference>
<keyword evidence="2 8" id="KW-1003">Cell membrane</keyword>
<dbReference type="GO" id="GO:0005886">
    <property type="term" value="C:plasma membrane"/>
    <property type="evidence" value="ECO:0007669"/>
    <property type="project" value="UniProtKB-SubCell"/>
</dbReference>